<protein>
    <submittedName>
        <fullName evidence="1">Uncharacterized protein</fullName>
    </submittedName>
</protein>
<name>A0A182J6F3_ANOAO</name>
<sequence length="257" mass="28726">MDIFWGSIFDWKCIDLAKLFEANGVRTGVRISISIGNHNHKAADKMVFLGHEKMMACFVHIVTAFRFRETKAVLVKTPEGPKAATQSHFLPLSPPGRLRKDGFIVCQFRSKSLRSIEYAIPSTNFVQKLKRIMLGMEGETLTTLCIENENPKTQTFLIVVSCAVPMLYGNLLDLDALLQRGSVAGRCAWRPVRVMVQVVMVLMVTGDGRSRTSGRSRGGVHQIHRDDLVLPLPLVMMLVLMVAGAIYKDGRERRGRA</sequence>
<dbReference type="AlphaFoldDB" id="A0A182J6F3"/>
<evidence type="ECO:0000313" key="1">
    <source>
        <dbReference type="EnsemblMetazoa" id="AATE012243-PA.1"/>
    </source>
</evidence>
<organism evidence="1">
    <name type="scientific">Anopheles atroparvus</name>
    <name type="common">European mosquito</name>
    <dbReference type="NCBI Taxonomy" id="41427"/>
    <lineage>
        <taxon>Eukaryota</taxon>
        <taxon>Metazoa</taxon>
        <taxon>Ecdysozoa</taxon>
        <taxon>Arthropoda</taxon>
        <taxon>Hexapoda</taxon>
        <taxon>Insecta</taxon>
        <taxon>Pterygota</taxon>
        <taxon>Neoptera</taxon>
        <taxon>Endopterygota</taxon>
        <taxon>Diptera</taxon>
        <taxon>Nematocera</taxon>
        <taxon>Culicoidea</taxon>
        <taxon>Culicidae</taxon>
        <taxon>Anophelinae</taxon>
        <taxon>Anopheles</taxon>
    </lineage>
</organism>
<proteinExistence type="predicted"/>
<reference evidence="1" key="1">
    <citation type="submission" date="2022-08" db="UniProtKB">
        <authorList>
            <consortium name="EnsemblMetazoa"/>
        </authorList>
    </citation>
    <scope>IDENTIFICATION</scope>
    <source>
        <strain evidence="1">EBRO</strain>
    </source>
</reference>
<dbReference type="EnsemblMetazoa" id="AATE012243-RA">
    <property type="protein sequence ID" value="AATE012243-PA.1"/>
    <property type="gene ID" value="AATE012243"/>
</dbReference>
<dbReference type="VEuPathDB" id="VectorBase:AATE012243"/>
<accession>A0A182J6F3</accession>